<dbReference type="Proteomes" id="UP000437017">
    <property type="component" value="Unassembled WGS sequence"/>
</dbReference>
<dbReference type="OrthoDB" id="60315at2759"/>
<dbReference type="InterPro" id="IPR000903">
    <property type="entry name" value="NMT"/>
</dbReference>
<dbReference type="Pfam" id="PF02799">
    <property type="entry name" value="NMT_C"/>
    <property type="match status" value="2"/>
</dbReference>
<evidence type="ECO:0000313" key="12">
    <source>
        <dbReference type="EMBL" id="KAB0397603.1"/>
    </source>
</evidence>
<dbReference type="GO" id="GO:0004379">
    <property type="term" value="F:glycylpeptide N-tetradecanoyltransferase activity"/>
    <property type="evidence" value="ECO:0007669"/>
    <property type="project" value="UniProtKB-EC"/>
</dbReference>
<evidence type="ECO:0000313" key="13">
    <source>
        <dbReference type="Proteomes" id="UP000437017"/>
    </source>
</evidence>
<evidence type="ECO:0000259" key="10">
    <source>
        <dbReference type="Pfam" id="PF01233"/>
    </source>
</evidence>
<comment type="catalytic activity">
    <reaction evidence="5 6">
        <text>N-terminal glycyl-[protein] + tetradecanoyl-CoA = N-tetradecanoylglycyl-[protein] + CoA + H(+)</text>
        <dbReference type="Rhea" id="RHEA:15521"/>
        <dbReference type="Rhea" id="RHEA-COMP:12666"/>
        <dbReference type="Rhea" id="RHEA-COMP:12667"/>
        <dbReference type="ChEBI" id="CHEBI:15378"/>
        <dbReference type="ChEBI" id="CHEBI:57287"/>
        <dbReference type="ChEBI" id="CHEBI:57385"/>
        <dbReference type="ChEBI" id="CHEBI:64723"/>
        <dbReference type="ChEBI" id="CHEBI:133050"/>
        <dbReference type="EC" id="2.3.1.97"/>
    </reaction>
</comment>
<comment type="similarity">
    <text evidence="1 7">Belongs to the NMT family.</text>
</comment>
<proteinExistence type="inferred from homology"/>
<dbReference type="PIRSF" id="PIRSF015892">
    <property type="entry name" value="N-myristl_transf"/>
    <property type="match status" value="1"/>
</dbReference>
<dbReference type="PROSITE" id="PS00975">
    <property type="entry name" value="NMT_1"/>
    <property type="match status" value="1"/>
</dbReference>
<dbReference type="Gene3D" id="3.40.630.170">
    <property type="match status" value="2"/>
</dbReference>
<organism evidence="12 13">
    <name type="scientific">Balaenoptera physalus</name>
    <name type="common">Fin whale</name>
    <name type="synonym">Balaena physalus</name>
    <dbReference type="NCBI Taxonomy" id="9770"/>
    <lineage>
        <taxon>Eukaryota</taxon>
        <taxon>Metazoa</taxon>
        <taxon>Chordata</taxon>
        <taxon>Craniata</taxon>
        <taxon>Vertebrata</taxon>
        <taxon>Euteleostomi</taxon>
        <taxon>Mammalia</taxon>
        <taxon>Eutheria</taxon>
        <taxon>Laurasiatheria</taxon>
        <taxon>Artiodactyla</taxon>
        <taxon>Whippomorpha</taxon>
        <taxon>Cetacea</taxon>
        <taxon>Mysticeti</taxon>
        <taxon>Balaenopteridae</taxon>
        <taxon>Balaenoptera</taxon>
    </lineage>
</organism>
<dbReference type="FunFam" id="3.40.630.170:FF:000001">
    <property type="entry name" value="Glycylpeptide N-tetradecanoyltransferase"/>
    <property type="match status" value="1"/>
</dbReference>
<dbReference type="SUPFAM" id="SSF55729">
    <property type="entry name" value="Acyl-CoA N-acyltransferases (Nat)"/>
    <property type="match status" value="3"/>
</dbReference>
<evidence type="ECO:0000256" key="5">
    <source>
        <dbReference type="ARBA" id="ARBA00048276"/>
    </source>
</evidence>
<protein>
    <recommendedName>
        <fullName evidence="2 6">Glycylpeptide N-tetradecanoyltransferase</fullName>
        <ecNumber evidence="2 6">2.3.1.97</ecNumber>
    </recommendedName>
</protein>
<evidence type="ECO:0000256" key="4">
    <source>
        <dbReference type="ARBA" id="ARBA00023315"/>
    </source>
</evidence>
<feature type="non-terminal residue" evidence="12">
    <location>
        <position position="1"/>
    </location>
</feature>
<evidence type="ECO:0000256" key="9">
    <source>
        <dbReference type="SAM" id="Phobius"/>
    </source>
</evidence>
<dbReference type="EC" id="2.3.1.97" evidence="2 6"/>
<dbReference type="InterPro" id="IPR022676">
    <property type="entry name" value="NMT_N"/>
</dbReference>
<keyword evidence="13" id="KW-1185">Reference proteome</keyword>
<feature type="compositionally biased region" description="Polar residues" evidence="8">
    <location>
        <begin position="24"/>
        <end position="35"/>
    </location>
</feature>
<keyword evidence="3 6" id="KW-0808">Transferase</keyword>
<feature type="region of interest" description="Disordered" evidence="8">
    <location>
        <begin position="1"/>
        <end position="50"/>
    </location>
</feature>
<keyword evidence="4 6" id="KW-0012">Acyltransferase</keyword>
<comment type="function">
    <text evidence="6">Adds a myristoyl group to the N-terminal glycine residue of certain cellular proteins.</text>
</comment>
<evidence type="ECO:0000256" key="8">
    <source>
        <dbReference type="SAM" id="MobiDB-lite"/>
    </source>
</evidence>
<dbReference type="PANTHER" id="PTHR11377">
    <property type="entry name" value="N-MYRISTOYL TRANSFERASE"/>
    <property type="match status" value="1"/>
</dbReference>
<feature type="domain" description="Glycylpeptide N-tetradecanoyltransferase C-terminal" evidence="11">
    <location>
        <begin position="465"/>
        <end position="516"/>
    </location>
</feature>
<keyword evidence="9" id="KW-0472">Membrane</keyword>
<dbReference type="AlphaFoldDB" id="A0A643CBL5"/>
<dbReference type="InterPro" id="IPR022677">
    <property type="entry name" value="NMT_C"/>
</dbReference>
<evidence type="ECO:0000256" key="7">
    <source>
        <dbReference type="RuleBase" id="RU004178"/>
    </source>
</evidence>
<dbReference type="InterPro" id="IPR022678">
    <property type="entry name" value="NMT_CS"/>
</dbReference>
<dbReference type="GO" id="GO:0005737">
    <property type="term" value="C:cytoplasm"/>
    <property type="evidence" value="ECO:0007669"/>
    <property type="project" value="TreeGrafter"/>
</dbReference>
<dbReference type="Pfam" id="PF01233">
    <property type="entry name" value="NMT"/>
    <property type="match status" value="1"/>
</dbReference>
<evidence type="ECO:0000256" key="3">
    <source>
        <dbReference type="ARBA" id="ARBA00022679"/>
    </source>
</evidence>
<evidence type="ECO:0000256" key="1">
    <source>
        <dbReference type="ARBA" id="ARBA00009469"/>
    </source>
</evidence>
<dbReference type="PANTHER" id="PTHR11377:SF14">
    <property type="entry name" value="GLYCYLPEPTIDE N-TETRADECANOYLTRANSFERASE 2"/>
    <property type="match status" value="1"/>
</dbReference>
<keyword evidence="9" id="KW-0812">Transmembrane</keyword>
<keyword evidence="9" id="KW-1133">Transmembrane helix</keyword>
<feature type="transmembrane region" description="Helical" evidence="9">
    <location>
        <begin position="452"/>
        <end position="471"/>
    </location>
</feature>
<feature type="domain" description="Glycylpeptide N-tetradecanoyltransferase C-terminal" evidence="11">
    <location>
        <begin position="273"/>
        <end position="408"/>
    </location>
</feature>
<evidence type="ECO:0000256" key="6">
    <source>
        <dbReference type="RuleBase" id="RU000586"/>
    </source>
</evidence>
<accession>A0A643CBL5</accession>
<sequence length="523" mass="59903">SPGGDLGAKKKKKKQKRKKEKPNSGGTKSDSASDSQEIKIQPPSKNPTIPMQKLQDIQRAMELLSACQGPARNIDEAAKHRYQFWDTQPVPKLNEVITSHGAIEADKENVRQEPYSLPQGFMWDTLDLGNAEVLRELYTLLNENYVEDDDNMFRFDYSPEFLLWALRPPGWLLQWHCGVRVSSNKKLVGFISAIPANIRIYDSVKKMVEINFLCVHKKLRSKRVAPVLIREITRRVNLEGIFQAVYTAGVVLPKPVATCRYWHRSLNPRKLVEVKFSHLSRNMTLQRTMKLYRLPDVTKTSGLRPMEPRDIKAVQELTNSYLKQFHLAPVMDEEEVAHWFLPQEHIIDTFVVENSSGKLTDFLSFYTLPSTVMHHPAHKSLKAAYSFYNIHTETPLLDLMNDALIIAKLVRDSLLAVPSVSPNMYIGVYQTPHIFFHTVGGYFLLLTVKGRILIRGFFFLTLVAIFIINSVKGFDVFNALDLMENKTFLEKLKFGIGDGNLQYYLYNWRCPGTESEKVGLVLQ</sequence>
<comment type="caution">
    <text evidence="12">The sequence shown here is derived from an EMBL/GenBank/DDBJ whole genome shotgun (WGS) entry which is preliminary data.</text>
</comment>
<feature type="domain" description="Glycylpeptide N-tetradecanoyltransferase N-terminal" evidence="10">
    <location>
        <begin position="105"/>
        <end position="259"/>
    </location>
</feature>
<reference evidence="12 13" key="1">
    <citation type="journal article" date="2019" name="PLoS ONE">
        <title>Genomic analyses reveal an absence of contemporary introgressive admixture between fin whales and blue whales, despite known hybrids.</title>
        <authorList>
            <person name="Westbury M.V."/>
            <person name="Petersen B."/>
            <person name="Lorenzen E.D."/>
        </authorList>
    </citation>
    <scope>NUCLEOTIDE SEQUENCE [LARGE SCALE GENOMIC DNA]</scope>
    <source>
        <strain evidence="12">FinWhale-01</strain>
    </source>
</reference>
<dbReference type="EMBL" id="SGJD01001949">
    <property type="protein sequence ID" value="KAB0397603.1"/>
    <property type="molecule type" value="Genomic_DNA"/>
</dbReference>
<gene>
    <name evidence="12" type="ORF">E2I00_005500</name>
</gene>
<evidence type="ECO:0000259" key="11">
    <source>
        <dbReference type="Pfam" id="PF02799"/>
    </source>
</evidence>
<feature type="compositionally biased region" description="Basic residues" evidence="8">
    <location>
        <begin position="9"/>
        <end position="20"/>
    </location>
</feature>
<evidence type="ECO:0000256" key="2">
    <source>
        <dbReference type="ARBA" id="ARBA00012923"/>
    </source>
</evidence>
<dbReference type="InterPro" id="IPR016181">
    <property type="entry name" value="Acyl_CoA_acyltransferase"/>
</dbReference>
<dbReference type="PROSITE" id="PS00976">
    <property type="entry name" value="NMT_2"/>
    <property type="match status" value="1"/>
</dbReference>
<name>A0A643CBL5_BALPH</name>